<dbReference type="PANTHER" id="PTHR28434">
    <property type="entry name" value="PROTEIN C3ORF33"/>
    <property type="match status" value="1"/>
</dbReference>
<reference evidence="2" key="1">
    <citation type="journal article" date="2023" name="IScience">
        <title>Live-bearing cockroach genome reveals convergent evolutionary mechanisms linked to viviparity in insects and beyond.</title>
        <authorList>
            <person name="Fouks B."/>
            <person name="Harrison M.C."/>
            <person name="Mikhailova A.A."/>
            <person name="Marchal E."/>
            <person name="English S."/>
            <person name="Carruthers M."/>
            <person name="Jennings E.C."/>
            <person name="Chiamaka E.L."/>
            <person name="Frigard R.A."/>
            <person name="Pippel M."/>
            <person name="Attardo G.M."/>
            <person name="Benoit J.B."/>
            <person name="Bornberg-Bauer E."/>
            <person name="Tobe S.S."/>
        </authorList>
    </citation>
    <scope>NUCLEOTIDE SEQUENCE</scope>
    <source>
        <strain evidence="2">Stay&amp;Tobe</strain>
    </source>
</reference>
<evidence type="ECO:0000313" key="2">
    <source>
        <dbReference type="EMBL" id="KAJ9578856.1"/>
    </source>
</evidence>
<keyword evidence="3" id="KW-1185">Reference proteome</keyword>
<keyword evidence="1" id="KW-0812">Transmembrane</keyword>
<dbReference type="SUPFAM" id="SSF50199">
    <property type="entry name" value="Staphylococcal nuclease"/>
    <property type="match status" value="1"/>
</dbReference>
<dbReference type="Proteomes" id="UP001233999">
    <property type="component" value="Unassembled WGS sequence"/>
</dbReference>
<accession>A0AAD7ZE63</accession>
<protein>
    <recommendedName>
        <fullName evidence="4">TNase-like domain-containing protein</fullName>
    </recommendedName>
</protein>
<gene>
    <name evidence="2" type="ORF">L9F63_004915</name>
</gene>
<dbReference type="GO" id="GO:0005615">
    <property type="term" value="C:extracellular space"/>
    <property type="evidence" value="ECO:0007669"/>
    <property type="project" value="TreeGrafter"/>
</dbReference>
<dbReference type="InterPro" id="IPR042421">
    <property type="entry name" value="C3orf33-like"/>
</dbReference>
<reference evidence="2" key="2">
    <citation type="submission" date="2023-05" db="EMBL/GenBank/DDBJ databases">
        <authorList>
            <person name="Fouks B."/>
        </authorList>
    </citation>
    <scope>NUCLEOTIDE SEQUENCE</scope>
    <source>
        <strain evidence="2">Stay&amp;Tobe</strain>
        <tissue evidence="2">Testes</tissue>
    </source>
</reference>
<keyword evidence="1" id="KW-1133">Transmembrane helix</keyword>
<dbReference type="InterPro" id="IPR035437">
    <property type="entry name" value="SNase_OB-fold_sf"/>
</dbReference>
<name>A0AAD7ZE63_DIPPU</name>
<evidence type="ECO:0000256" key="1">
    <source>
        <dbReference type="SAM" id="Phobius"/>
    </source>
</evidence>
<feature type="transmembrane region" description="Helical" evidence="1">
    <location>
        <begin position="21"/>
        <end position="41"/>
    </location>
</feature>
<keyword evidence="1" id="KW-0472">Membrane</keyword>
<dbReference type="PANTHER" id="PTHR28434:SF1">
    <property type="entry name" value="PROTEIN C3ORF33"/>
    <property type="match status" value="1"/>
</dbReference>
<organism evidence="2 3">
    <name type="scientific">Diploptera punctata</name>
    <name type="common">Pacific beetle cockroach</name>
    <dbReference type="NCBI Taxonomy" id="6984"/>
    <lineage>
        <taxon>Eukaryota</taxon>
        <taxon>Metazoa</taxon>
        <taxon>Ecdysozoa</taxon>
        <taxon>Arthropoda</taxon>
        <taxon>Hexapoda</taxon>
        <taxon>Insecta</taxon>
        <taxon>Pterygota</taxon>
        <taxon>Neoptera</taxon>
        <taxon>Polyneoptera</taxon>
        <taxon>Dictyoptera</taxon>
        <taxon>Blattodea</taxon>
        <taxon>Blaberoidea</taxon>
        <taxon>Blaberidae</taxon>
        <taxon>Diplopterinae</taxon>
        <taxon>Diploptera</taxon>
    </lineage>
</organism>
<evidence type="ECO:0008006" key="4">
    <source>
        <dbReference type="Google" id="ProtNLM"/>
    </source>
</evidence>
<evidence type="ECO:0000313" key="3">
    <source>
        <dbReference type="Proteomes" id="UP001233999"/>
    </source>
</evidence>
<sequence>MDDERHWMEKFSLCLERNIRGFQYGVYGVAFLGLAVALRSVRPFKKFITPNEIPASFIEKHITLNGKVVRIETSLGSSSPLLLVDHQPILASKWRQTTNKCLPVQVSSVDVLNNGVSWLQHIVAGSHIKFTLLKVDPHCVSCIVSSAVTRRDVGVDLVSLGFASVSTIDFDMEKDPMYMKYYKQLLAAENRAEKKGVGMWAPNEVSWFARQWRRLWEKISLAHLWSSIRQKAVMSRSIKMVKF</sequence>
<dbReference type="EMBL" id="JASPKZ010008857">
    <property type="protein sequence ID" value="KAJ9578856.1"/>
    <property type="molecule type" value="Genomic_DNA"/>
</dbReference>
<comment type="caution">
    <text evidence="2">The sequence shown here is derived from an EMBL/GenBank/DDBJ whole genome shotgun (WGS) entry which is preliminary data.</text>
</comment>
<dbReference type="Gene3D" id="2.40.50.90">
    <property type="match status" value="1"/>
</dbReference>
<proteinExistence type="predicted"/>
<dbReference type="AlphaFoldDB" id="A0AAD7ZE63"/>